<organism evidence="2 3">
    <name type="scientific">Drosophila rhopaloa</name>
    <name type="common">Fruit fly</name>
    <dbReference type="NCBI Taxonomy" id="1041015"/>
    <lineage>
        <taxon>Eukaryota</taxon>
        <taxon>Metazoa</taxon>
        <taxon>Ecdysozoa</taxon>
        <taxon>Arthropoda</taxon>
        <taxon>Hexapoda</taxon>
        <taxon>Insecta</taxon>
        <taxon>Pterygota</taxon>
        <taxon>Neoptera</taxon>
        <taxon>Endopterygota</taxon>
        <taxon>Diptera</taxon>
        <taxon>Brachycera</taxon>
        <taxon>Muscomorpha</taxon>
        <taxon>Ephydroidea</taxon>
        <taxon>Drosophilidae</taxon>
        <taxon>Drosophila</taxon>
        <taxon>Sophophora</taxon>
    </lineage>
</organism>
<dbReference type="EnsemblMetazoa" id="XM_044457133.1">
    <property type="protein sequence ID" value="XP_044313068.1"/>
    <property type="gene ID" value="LOC123037255"/>
</dbReference>
<dbReference type="Proteomes" id="UP001652680">
    <property type="component" value="Unassembled WGS sequence"/>
</dbReference>
<proteinExistence type="predicted"/>
<keyword evidence="3" id="KW-1185">Reference proteome</keyword>
<dbReference type="InterPro" id="IPR032071">
    <property type="entry name" value="DUF4806"/>
</dbReference>
<name>A0ABM5J2L7_DRORH</name>
<evidence type="ECO:0000313" key="2">
    <source>
        <dbReference type="EnsemblMetazoa" id="XP_044313068.1"/>
    </source>
</evidence>
<evidence type="ECO:0000259" key="1">
    <source>
        <dbReference type="Pfam" id="PF16064"/>
    </source>
</evidence>
<dbReference type="GeneID" id="123037255"/>
<accession>A0ABM5J2L7</accession>
<sequence>MEKSLKQDIRALSEQMTALTNAVGTLTAYVRQSGWSESSTFEKMQELFSIDSDEKLMEQKYMLRVLGQQKLSRTLTNVLTAEMMRNYNLDGSQQKKKLKSFPNFFQSLLNAIGHVEPREPEKALTKAMRCLKTFTQ</sequence>
<evidence type="ECO:0000313" key="3">
    <source>
        <dbReference type="Proteomes" id="UP001652680"/>
    </source>
</evidence>
<protein>
    <recommendedName>
        <fullName evidence="1">DUF4806 domain-containing protein</fullName>
    </recommendedName>
</protein>
<dbReference type="Pfam" id="PF16064">
    <property type="entry name" value="DUF4806"/>
    <property type="match status" value="1"/>
</dbReference>
<reference evidence="2" key="2">
    <citation type="submission" date="2025-05" db="UniProtKB">
        <authorList>
            <consortium name="EnsemblMetazoa"/>
        </authorList>
    </citation>
    <scope>IDENTIFICATION</scope>
</reference>
<feature type="domain" description="DUF4806" evidence="1">
    <location>
        <begin position="61"/>
        <end position="111"/>
    </location>
</feature>
<reference evidence="3" key="1">
    <citation type="journal article" date="2021" name="Elife">
        <title>Highly contiguous assemblies of 101 drosophilid genomes.</title>
        <authorList>
            <person name="Kim B.Y."/>
            <person name="Wang J.R."/>
            <person name="Miller D.E."/>
            <person name="Barmina O."/>
            <person name="Delaney E."/>
            <person name="Thompson A."/>
            <person name="Comeault A.A."/>
            <person name="Peede D."/>
            <person name="D'Agostino E.R."/>
            <person name="Pelaez J."/>
            <person name="Aguilar J.M."/>
            <person name="Haji D."/>
            <person name="Matsunaga T."/>
            <person name="Armstrong E.E."/>
            <person name="Zych M."/>
            <person name="Ogawa Y."/>
            <person name="Stamenkovic-Radak M."/>
            <person name="Jelic M."/>
            <person name="Veselinovic M.S."/>
            <person name="Tanaskovic M."/>
            <person name="Eric P."/>
            <person name="Gao J.J."/>
            <person name="Katoh T.K."/>
            <person name="Toda M.J."/>
            <person name="Watabe H."/>
            <person name="Watada M."/>
            <person name="Davis J.S."/>
            <person name="Moyle L.C."/>
            <person name="Manoli G."/>
            <person name="Bertolini E."/>
            <person name="Kostal V."/>
            <person name="Hawley R.S."/>
            <person name="Takahashi A."/>
            <person name="Jones C.D."/>
            <person name="Price D.K."/>
            <person name="Whiteman N."/>
            <person name="Kopp A."/>
            <person name="Matute D.R."/>
            <person name="Petrov D.A."/>
        </authorList>
    </citation>
    <scope>NUCLEOTIDE SEQUENCE [LARGE SCALE GENOMIC DNA]</scope>
</reference>
<dbReference type="RefSeq" id="XP_044313068.1">
    <property type="nucleotide sequence ID" value="XM_044457133.1"/>
</dbReference>